<dbReference type="AlphaFoldDB" id="X7YP97"/>
<protein>
    <submittedName>
        <fullName evidence="1">Uncharacterized protein</fullName>
    </submittedName>
</protein>
<proteinExistence type="predicted"/>
<comment type="caution">
    <text evidence="1">The sequence shown here is derived from an EMBL/GenBank/DDBJ whole genome shotgun (WGS) entry which is preliminary data.</text>
</comment>
<sequence>MHLPSTGGLIVTDRAVTSSPDRGCPGWLHSDAAANGHVGTLSRAELGDHCRRREIHRGGAIPESEVDRVARYRCHHALNVVDVLARCWRRLRRPEVGCADAFGCLVFSSCEVVELPHAAVHNASTPMSGKITGRVLGGSDVADIDGWSPLGAGARPHYVVTVVSATGLAVFGRRRELFIVVPHPDVRAAIPAATGRRGEAWCR</sequence>
<accession>X7YP97</accession>
<name>X7YP97_MYCXE</name>
<gene>
    <name evidence="1" type="ORF">I553_9986</name>
</gene>
<organism evidence="1">
    <name type="scientific">Mycobacterium xenopi 4042</name>
    <dbReference type="NCBI Taxonomy" id="1299334"/>
    <lineage>
        <taxon>Bacteria</taxon>
        <taxon>Bacillati</taxon>
        <taxon>Actinomycetota</taxon>
        <taxon>Actinomycetes</taxon>
        <taxon>Mycobacteriales</taxon>
        <taxon>Mycobacteriaceae</taxon>
        <taxon>Mycobacterium</taxon>
    </lineage>
</organism>
<evidence type="ECO:0000313" key="1">
    <source>
        <dbReference type="EMBL" id="EUA08929.1"/>
    </source>
</evidence>
<reference evidence="1" key="1">
    <citation type="submission" date="2014-01" db="EMBL/GenBank/DDBJ databases">
        <authorList>
            <person name="Brown-Elliot B."/>
            <person name="Wallace R."/>
            <person name="Lenaerts A."/>
            <person name="Ordway D."/>
            <person name="DeGroote M.A."/>
            <person name="Parker T."/>
            <person name="Sizemore C."/>
            <person name="Tallon L.J."/>
            <person name="Sadzewicz L.K."/>
            <person name="Sengamalay N."/>
            <person name="Fraser C.M."/>
            <person name="Hine E."/>
            <person name="Shefchek K.A."/>
            <person name="Das S.P."/>
            <person name="Tettelin H."/>
        </authorList>
    </citation>
    <scope>NUCLEOTIDE SEQUENCE [LARGE SCALE GENOMIC DNA]</scope>
    <source>
        <strain evidence="1">4042</strain>
    </source>
</reference>
<dbReference type="EMBL" id="JAOB01000090">
    <property type="protein sequence ID" value="EUA08929.1"/>
    <property type="molecule type" value="Genomic_DNA"/>
</dbReference>